<protein>
    <recommendedName>
        <fullName evidence="2">VAL1-3 N-terminal zinc finger domain-containing protein</fullName>
    </recommendedName>
</protein>
<dbReference type="PANTHER" id="PTHR46245:SF10">
    <property type="entry name" value="B3 DOMAIN-CONTAINING TRANSCRIPTION FACTOR VAL3"/>
    <property type="match status" value="1"/>
</dbReference>
<reference evidence="3 4" key="1">
    <citation type="submission" date="2020-08" db="EMBL/GenBank/DDBJ databases">
        <title>Plant Genome Project.</title>
        <authorList>
            <person name="Zhang R.-G."/>
        </authorList>
    </citation>
    <scope>NUCLEOTIDE SEQUENCE [LARGE SCALE GENOMIC DNA]</scope>
    <source>
        <tissue evidence="3">Rhizome</tissue>
    </source>
</reference>
<feature type="domain" description="VAL1-3 N-terminal zinc finger" evidence="2">
    <location>
        <begin position="94"/>
        <end position="124"/>
    </location>
</feature>
<evidence type="ECO:0000313" key="4">
    <source>
        <dbReference type="Proteomes" id="UP000734854"/>
    </source>
</evidence>
<dbReference type="Proteomes" id="UP000734854">
    <property type="component" value="Unassembled WGS sequence"/>
</dbReference>
<evidence type="ECO:0000256" key="1">
    <source>
        <dbReference type="SAM" id="MobiDB-lite"/>
    </source>
</evidence>
<name>A0A8J5GL15_ZINOF</name>
<evidence type="ECO:0000313" key="3">
    <source>
        <dbReference type="EMBL" id="KAG6505814.1"/>
    </source>
</evidence>
<dbReference type="InterPro" id="IPR057743">
    <property type="entry name" value="Zfn_VAL1-3_N"/>
</dbReference>
<accession>A0A8J5GL15</accession>
<dbReference type="AlphaFoldDB" id="A0A8J5GL15"/>
<sequence>MLPSSLAAAVAKICFNFQCKEPLPDLSPARRKSWRLLSGEIAELCDRCSYALFASGFPRRSDSRTGSPMLVALSNREISVKRTTPRMGVGGTAKRVHCGCIVSVTAYVLLDAGGVDCVACATKPSAMAPNQMISSPVLVSPLVTERREVDALSFPRSSTTWRALEVLFQQLDVPSSTTWRVLEVLFLQPDNMVNVVPSSTTWRALEVPFQQPDNLASVVPASSRGAVPTTWQALEAPLAASLERLMNFIEKDEEAIQLKHVMKRSRALKLKTPVCEGKLERLEKLISSKGLFAELEGGADAEEGGGDAVAGEGGADAEAADQL</sequence>
<evidence type="ECO:0000259" key="2">
    <source>
        <dbReference type="Pfam" id="PF25813"/>
    </source>
</evidence>
<proteinExistence type="predicted"/>
<gene>
    <name evidence="3" type="ORF">ZIOFF_038180</name>
</gene>
<keyword evidence="4" id="KW-1185">Reference proteome</keyword>
<organism evidence="3 4">
    <name type="scientific">Zingiber officinale</name>
    <name type="common">Ginger</name>
    <name type="synonym">Amomum zingiber</name>
    <dbReference type="NCBI Taxonomy" id="94328"/>
    <lineage>
        <taxon>Eukaryota</taxon>
        <taxon>Viridiplantae</taxon>
        <taxon>Streptophyta</taxon>
        <taxon>Embryophyta</taxon>
        <taxon>Tracheophyta</taxon>
        <taxon>Spermatophyta</taxon>
        <taxon>Magnoliopsida</taxon>
        <taxon>Liliopsida</taxon>
        <taxon>Zingiberales</taxon>
        <taxon>Zingiberaceae</taxon>
        <taxon>Zingiber</taxon>
    </lineage>
</organism>
<feature type="region of interest" description="Disordered" evidence="1">
    <location>
        <begin position="297"/>
        <end position="323"/>
    </location>
</feature>
<comment type="caution">
    <text evidence="3">The sequence shown here is derived from an EMBL/GenBank/DDBJ whole genome shotgun (WGS) entry which is preliminary data.</text>
</comment>
<dbReference type="Pfam" id="PF25813">
    <property type="entry name" value="zf_VAL1_N"/>
    <property type="match status" value="1"/>
</dbReference>
<dbReference type="PANTHER" id="PTHR46245">
    <property type="entry name" value="B3 DOMAIN-CONTAINING PROTEIN OS07G0563300"/>
    <property type="match status" value="1"/>
</dbReference>
<dbReference type="EMBL" id="JACMSC010000010">
    <property type="protein sequence ID" value="KAG6505814.1"/>
    <property type="molecule type" value="Genomic_DNA"/>
</dbReference>